<dbReference type="GO" id="GO:0004775">
    <property type="term" value="F:succinate-CoA ligase (ADP-forming) activity"/>
    <property type="evidence" value="ECO:0007669"/>
    <property type="project" value="UniProtKB-UniRule"/>
</dbReference>
<protein>
    <recommendedName>
        <fullName evidence="10">Succinate--CoA ligase [ADP-forming] subunit beta</fullName>
        <ecNumber evidence="10">6.2.1.5</ecNumber>
    </recommendedName>
    <alternativeName>
        <fullName evidence="10">Succinyl-CoA synthetase subunit beta</fullName>
        <shortName evidence="10">SCS-beta</shortName>
    </alternativeName>
</protein>
<feature type="binding site" evidence="10">
    <location>
        <begin position="53"/>
        <end position="55"/>
    </location>
    <ligand>
        <name>ATP</name>
        <dbReference type="ChEBI" id="CHEBI:30616"/>
    </ligand>
</feature>
<keyword evidence="13" id="KW-1185">Reference proteome</keyword>
<comment type="catalytic activity">
    <reaction evidence="10">
        <text>succinate + ATP + CoA = succinyl-CoA + ADP + phosphate</text>
        <dbReference type="Rhea" id="RHEA:17661"/>
        <dbReference type="ChEBI" id="CHEBI:30031"/>
        <dbReference type="ChEBI" id="CHEBI:30616"/>
        <dbReference type="ChEBI" id="CHEBI:43474"/>
        <dbReference type="ChEBI" id="CHEBI:57287"/>
        <dbReference type="ChEBI" id="CHEBI:57292"/>
        <dbReference type="ChEBI" id="CHEBI:456216"/>
        <dbReference type="EC" id="6.2.1.5"/>
    </reaction>
</comment>
<keyword evidence="7 10" id="KW-0460">Magnesium</keyword>
<evidence type="ECO:0000256" key="4">
    <source>
        <dbReference type="ARBA" id="ARBA00022723"/>
    </source>
</evidence>
<dbReference type="PIRSF" id="PIRSF001554">
    <property type="entry name" value="SucCS_beta"/>
    <property type="match status" value="1"/>
</dbReference>
<keyword evidence="6 10" id="KW-0067">ATP-binding</keyword>
<comment type="pathway">
    <text evidence="9">One-carbon metabolism; formaldehyde assimilation via serine pathway.</text>
</comment>
<evidence type="ECO:0000256" key="1">
    <source>
        <dbReference type="ARBA" id="ARBA00009182"/>
    </source>
</evidence>
<keyword evidence="2 10" id="KW-0816">Tricarboxylic acid cycle</keyword>
<evidence type="ECO:0000259" key="11">
    <source>
        <dbReference type="PROSITE" id="PS50975"/>
    </source>
</evidence>
<feature type="domain" description="ATP-grasp" evidence="11">
    <location>
        <begin position="9"/>
        <end position="55"/>
    </location>
</feature>
<accession>A0A7W6KHF1</accession>
<dbReference type="FunFam" id="3.40.50.261:FF:000001">
    <property type="entry name" value="Succinate--CoA ligase [ADP-forming] subunit beta"/>
    <property type="match status" value="1"/>
</dbReference>
<evidence type="ECO:0000256" key="8">
    <source>
        <dbReference type="ARBA" id="ARBA00052241"/>
    </source>
</evidence>
<dbReference type="PANTHER" id="PTHR11815:SF10">
    <property type="entry name" value="SUCCINATE--COA LIGASE [GDP-FORMING] SUBUNIT BETA, MITOCHONDRIAL"/>
    <property type="match status" value="1"/>
</dbReference>
<dbReference type="Pfam" id="PF08442">
    <property type="entry name" value="ATP-grasp_2"/>
    <property type="match status" value="1"/>
</dbReference>
<dbReference type="NCBIfam" id="NF001913">
    <property type="entry name" value="PRK00696.1"/>
    <property type="match status" value="1"/>
</dbReference>
<dbReference type="FunFam" id="3.30.1490.20:FF:000002">
    <property type="entry name" value="Succinate--CoA ligase [ADP-forming] subunit beta"/>
    <property type="match status" value="1"/>
</dbReference>
<dbReference type="PROSITE" id="PS50975">
    <property type="entry name" value="ATP_GRASP"/>
    <property type="match status" value="1"/>
</dbReference>
<dbReference type="EC" id="6.2.1.5" evidence="10"/>
<dbReference type="AlphaFoldDB" id="A0A7W6KHF1"/>
<keyword evidence="3 10" id="KW-0436">Ligase</keyword>
<dbReference type="GO" id="GO:0006104">
    <property type="term" value="P:succinyl-CoA metabolic process"/>
    <property type="evidence" value="ECO:0007669"/>
    <property type="project" value="TreeGrafter"/>
</dbReference>
<dbReference type="Gene3D" id="3.30.470.20">
    <property type="entry name" value="ATP-grasp fold, B domain"/>
    <property type="match status" value="1"/>
</dbReference>
<dbReference type="GO" id="GO:0050074">
    <property type="term" value="F:malate-CoA ligase activity"/>
    <property type="evidence" value="ECO:0007669"/>
    <property type="project" value="UniProtKB-EC"/>
</dbReference>
<feature type="binding site" evidence="10">
    <location>
        <position position="223"/>
    </location>
    <ligand>
        <name>Mg(2+)</name>
        <dbReference type="ChEBI" id="CHEBI:18420"/>
    </ligand>
</feature>
<comment type="caution">
    <text evidence="12">The sequence shown here is derived from an EMBL/GenBank/DDBJ whole genome shotgun (WGS) entry which is preliminary data.</text>
</comment>
<dbReference type="Proteomes" id="UP000530571">
    <property type="component" value="Unassembled WGS sequence"/>
</dbReference>
<organism evidence="12 13">
    <name type="scientific">Martelella radicis</name>
    <dbReference type="NCBI Taxonomy" id="1397476"/>
    <lineage>
        <taxon>Bacteria</taxon>
        <taxon>Pseudomonadati</taxon>
        <taxon>Pseudomonadota</taxon>
        <taxon>Alphaproteobacteria</taxon>
        <taxon>Hyphomicrobiales</taxon>
        <taxon>Aurantimonadaceae</taxon>
        <taxon>Martelella</taxon>
    </lineage>
</organism>
<reference evidence="12 13" key="1">
    <citation type="submission" date="2020-08" db="EMBL/GenBank/DDBJ databases">
        <title>Genomic Encyclopedia of Type Strains, Phase IV (KMG-IV): sequencing the most valuable type-strain genomes for metagenomic binning, comparative biology and taxonomic classification.</title>
        <authorList>
            <person name="Goeker M."/>
        </authorList>
    </citation>
    <scope>NUCLEOTIDE SEQUENCE [LARGE SCALE GENOMIC DNA]</scope>
    <source>
        <strain evidence="12 13">DSM 28101</strain>
    </source>
</reference>
<evidence type="ECO:0000256" key="5">
    <source>
        <dbReference type="ARBA" id="ARBA00022741"/>
    </source>
</evidence>
<dbReference type="InterPro" id="IPR005809">
    <property type="entry name" value="Succ_CoA_ligase-like_bsu"/>
</dbReference>
<comment type="catalytic activity">
    <reaction evidence="8">
        <text>(S)-malate + ATP + CoA = (S)-malyl-CoA + ADP + phosphate</text>
        <dbReference type="Rhea" id="RHEA:26193"/>
        <dbReference type="ChEBI" id="CHEBI:15589"/>
        <dbReference type="ChEBI" id="CHEBI:30616"/>
        <dbReference type="ChEBI" id="CHEBI:43474"/>
        <dbReference type="ChEBI" id="CHEBI:57287"/>
        <dbReference type="ChEBI" id="CHEBI:57317"/>
        <dbReference type="ChEBI" id="CHEBI:456216"/>
        <dbReference type="EC" id="6.2.1.9"/>
    </reaction>
</comment>
<dbReference type="FunFam" id="3.30.470.20:FF:000002">
    <property type="entry name" value="Succinate--CoA ligase [ADP-forming] subunit beta"/>
    <property type="match status" value="1"/>
</dbReference>
<dbReference type="EMBL" id="JACIDZ010000003">
    <property type="protein sequence ID" value="MBB4121379.1"/>
    <property type="molecule type" value="Genomic_DNA"/>
</dbReference>
<dbReference type="GO" id="GO:0000287">
    <property type="term" value="F:magnesium ion binding"/>
    <property type="evidence" value="ECO:0007669"/>
    <property type="project" value="UniProtKB-UniRule"/>
</dbReference>
<comment type="similarity">
    <text evidence="1 10">Belongs to the succinate/malate CoA ligase beta subunit family.</text>
</comment>
<dbReference type="Pfam" id="PF00549">
    <property type="entry name" value="Ligase_CoA"/>
    <property type="match status" value="1"/>
</dbReference>
<feature type="binding site" evidence="10">
    <location>
        <position position="109"/>
    </location>
    <ligand>
        <name>ATP</name>
        <dbReference type="ChEBI" id="CHEBI:30616"/>
    </ligand>
</feature>
<dbReference type="Gene3D" id="3.30.1490.20">
    <property type="entry name" value="ATP-grasp fold, A domain"/>
    <property type="match status" value="1"/>
</dbReference>
<dbReference type="UniPathway" id="UPA00223">
    <property type="reaction ID" value="UER00999"/>
</dbReference>
<dbReference type="GO" id="GO:0042709">
    <property type="term" value="C:succinate-CoA ligase complex"/>
    <property type="evidence" value="ECO:0007669"/>
    <property type="project" value="UniProtKB-ARBA"/>
</dbReference>
<dbReference type="Gene3D" id="3.40.50.261">
    <property type="entry name" value="Succinyl-CoA synthetase domains"/>
    <property type="match status" value="1"/>
</dbReference>
<dbReference type="RefSeq" id="WP_183483726.1">
    <property type="nucleotide sequence ID" value="NZ_JACIDZ010000003.1"/>
</dbReference>
<dbReference type="GO" id="GO:0006099">
    <property type="term" value="P:tricarboxylic acid cycle"/>
    <property type="evidence" value="ECO:0007669"/>
    <property type="project" value="UniProtKB-UniRule"/>
</dbReference>
<name>A0A7W6KHF1_9HYPH</name>
<evidence type="ECO:0000256" key="6">
    <source>
        <dbReference type="ARBA" id="ARBA00022840"/>
    </source>
</evidence>
<keyword evidence="4 10" id="KW-0479">Metal-binding</keyword>
<dbReference type="InterPro" id="IPR013650">
    <property type="entry name" value="ATP-grasp_succ-CoA_synth-type"/>
</dbReference>
<gene>
    <name evidence="10" type="primary">sucC</name>
    <name evidence="12" type="ORF">GGR30_001293</name>
</gene>
<evidence type="ECO:0000256" key="3">
    <source>
        <dbReference type="ARBA" id="ARBA00022598"/>
    </source>
</evidence>
<comment type="subunit">
    <text evidence="10">Heterotetramer of two alpha and two beta subunits.</text>
</comment>
<dbReference type="InterPro" id="IPR005811">
    <property type="entry name" value="SUCC_ACL_C"/>
</dbReference>
<sequence>MNIHEYQAKALLKGYGAPVADGVAILSADEVEAAVGKLPGPLYVVKSQIHAGGRGKGKFKELPADAKGGVRLAKSADEVKTFVNEMLGNTLVTKQTGPAGKQVNRLYIEDGADIDRELYCSLLVDRTVGQVAFVVSTEGGMDIETVAEETPDKIVTVAIDPDTGVTASNVKTLSEALKLEGEAAKDAERLFPILYKAFVEKDMSLLEINPLIVMENGHLRVLDAKVSFDGNALFRHDDVRALRDTTEEDAKEIEASKYDLAYVALDGNIGCMVNGAGLAMATMDIIKLYGAEPANFLDVGGGASKEKVTAAFKIITADPAVKGILVNIFGGIMRCDVIAEGVIAAVKEVGLKVPLVVRLEGTNVELGKKFIDESGLNVISADDLDDAAQKIVSAVKEA</sequence>
<comment type="catalytic activity">
    <reaction evidence="10">
        <text>GTP + succinate + CoA = succinyl-CoA + GDP + phosphate</text>
        <dbReference type="Rhea" id="RHEA:22120"/>
        <dbReference type="ChEBI" id="CHEBI:30031"/>
        <dbReference type="ChEBI" id="CHEBI:37565"/>
        <dbReference type="ChEBI" id="CHEBI:43474"/>
        <dbReference type="ChEBI" id="CHEBI:57287"/>
        <dbReference type="ChEBI" id="CHEBI:57292"/>
        <dbReference type="ChEBI" id="CHEBI:58189"/>
    </reaction>
</comment>
<feature type="binding site" evidence="10">
    <location>
        <position position="274"/>
    </location>
    <ligand>
        <name>substrate</name>
        <note>ligand shared with subunit alpha</note>
    </ligand>
</feature>
<dbReference type="InterPro" id="IPR013815">
    <property type="entry name" value="ATP_grasp_subdomain_1"/>
</dbReference>
<comment type="pathway">
    <text evidence="10">Carbohydrate metabolism; tricarboxylic acid cycle; succinate from succinyl-CoA (ligase route): step 1/1.</text>
</comment>
<evidence type="ECO:0000313" key="12">
    <source>
        <dbReference type="EMBL" id="MBB4121379.1"/>
    </source>
</evidence>
<feature type="binding site" evidence="10">
    <location>
        <position position="209"/>
    </location>
    <ligand>
        <name>Mg(2+)</name>
        <dbReference type="ChEBI" id="CHEBI:18420"/>
    </ligand>
</feature>
<evidence type="ECO:0000256" key="7">
    <source>
        <dbReference type="ARBA" id="ARBA00022842"/>
    </source>
</evidence>
<dbReference type="HAMAP" id="MF_00558">
    <property type="entry name" value="Succ_CoA_beta"/>
    <property type="match status" value="1"/>
</dbReference>
<evidence type="ECO:0000256" key="9">
    <source>
        <dbReference type="ARBA" id="ARBA00060690"/>
    </source>
</evidence>
<dbReference type="PANTHER" id="PTHR11815">
    <property type="entry name" value="SUCCINYL-COA SYNTHETASE BETA CHAIN"/>
    <property type="match status" value="1"/>
</dbReference>
<feature type="binding site" evidence="10">
    <location>
        <position position="46"/>
    </location>
    <ligand>
        <name>ATP</name>
        <dbReference type="ChEBI" id="CHEBI:30616"/>
    </ligand>
</feature>
<dbReference type="GO" id="GO:0005524">
    <property type="term" value="F:ATP binding"/>
    <property type="evidence" value="ECO:0007669"/>
    <property type="project" value="UniProtKB-UniRule"/>
</dbReference>
<dbReference type="InterPro" id="IPR017866">
    <property type="entry name" value="Succ-CoA_synthase_bsu_CS"/>
</dbReference>
<comment type="cofactor">
    <cofactor evidence="10">
        <name>Mg(2+)</name>
        <dbReference type="ChEBI" id="CHEBI:18420"/>
    </cofactor>
    <text evidence="10">Binds 1 Mg(2+) ion per subunit.</text>
</comment>
<feature type="binding site" evidence="10">
    <location>
        <position position="117"/>
    </location>
    <ligand>
        <name>ATP</name>
        <dbReference type="ChEBI" id="CHEBI:30616"/>
    </ligand>
</feature>
<dbReference type="InterPro" id="IPR011761">
    <property type="entry name" value="ATP-grasp"/>
</dbReference>
<dbReference type="SUPFAM" id="SSF52210">
    <property type="entry name" value="Succinyl-CoA synthetase domains"/>
    <property type="match status" value="1"/>
</dbReference>
<proteinExistence type="inferred from homology"/>
<comment type="function">
    <text evidence="10">Succinyl-CoA synthetase functions in the citric acid cycle (TCA), coupling the hydrolysis of succinyl-CoA to the synthesis of either ATP or GTP and thus represents the only step of substrate-level phosphorylation in the TCA. The beta subunit provides nucleotide specificity of the enzyme and binds the substrate succinate, while the binding sites for coenzyme A and phosphate are found in the alpha subunit.</text>
</comment>
<dbReference type="PROSITE" id="PS01217">
    <property type="entry name" value="SUCCINYL_COA_LIG_3"/>
    <property type="match status" value="1"/>
</dbReference>
<evidence type="ECO:0000313" key="13">
    <source>
        <dbReference type="Proteomes" id="UP000530571"/>
    </source>
</evidence>
<evidence type="ECO:0000256" key="10">
    <source>
        <dbReference type="HAMAP-Rule" id="MF_00558"/>
    </source>
</evidence>
<keyword evidence="5 10" id="KW-0547">Nucleotide-binding</keyword>
<dbReference type="InterPro" id="IPR016102">
    <property type="entry name" value="Succinyl-CoA_synth-like"/>
</dbReference>
<feature type="binding site" evidence="10">
    <location>
        <position position="112"/>
    </location>
    <ligand>
        <name>ATP</name>
        <dbReference type="ChEBI" id="CHEBI:30616"/>
    </ligand>
</feature>
<feature type="binding site" evidence="10">
    <location>
        <begin position="331"/>
        <end position="333"/>
    </location>
    <ligand>
        <name>substrate</name>
        <note>ligand shared with subunit alpha</note>
    </ligand>
</feature>
<dbReference type="NCBIfam" id="TIGR01016">
    <property type="entry name" value="sucCoAbeta"/>
    <property type="match status" value="1"/>
</dbReference>
<dbReference type="GO" id="GO:0005829">
    <property type="term" value="C:cytosol"/>
    <property type="evidence" value="ECO:0007669"/>
    <property type="project" value="TreeGrafter"/>
</dbReference>
<evidence type="ECO:0000256" key="2">
    <source>
        <dbReference type="ARBA" id="ARBA00022532"/>
    </source>
</evidence>
<dbReference type="SUPFAM" id="SSF56059">
    <property type="entry name" value="Glutathione synthetase ATP-binding domain-like"/>
    <property type="match status" value="1"/>
</dbReference>